<dbReference type="InterPro" id="IPR000731">
    <property type="entry name" value="SSD"/>
</dbReference>
<dbReference type="PROSITE" id="PS50156">
    <property type="entry name" value="SSD"/>
    <property type="match status" value="1"/>
</dbReference>
<feature type="transmembrane region" description="Helical" evidence="6">
    <location>
        <begin position="329"/>
        <end position="348"/>
    </location>
</feature>
<dbReference type="InterPro" id="IPR004869">
    <property type="entry name" value="MMPL_dom"/>
</dbReference>
<evidence type="ECO:0000256" key="1">
    <source>
        <dbReference type="ARBA" id="ARBA00004651"/>
    </source>
</evidence>
<feature type="domain" description="SSD" evidence="7">
    <location>
        <begin position="649"/>
        <end position="775"/>
    </location>
</feature>
<reference evidence="8 9" key="1">
    <citation type="submission" date="2017-08" db="EMBL/GenBank/DDBJ databases">
        <authorList>
            <person name="de Groot N.N."/>
        </authorList>
    </citation>
    <scope>NUCLEOTIDE SEQUENCE [LARGE SCALE GENOMIC DNA]</scope>
    <source>
        <strain evidence="8 9">HM2</strain>
    </source>
</reference>
<keyword evidence="3 6" id="KW-0812">Transmembrane</keyword>
<dbReference type="RefSeq" id="WP_109572871.1">
    <property type="nucleotide sequence ID" value="NZ_UHJL01000002.1"/>
</dbReference>
<dbReference type="Proteomes" id="UP000255423">
    <property type="component" value="Unassembled WGS sequence"/>
</dbReference>
<organism evidence="8 9">
    <name type="scientific">Fibrobacter succinogenes</name>
    <name type="common">Bacteroides succinogenes</name>
    <dbReference type="NCBI Taxonomy" id="833"/>
    <lineage>
        <taxon>Bacteria</taxon>
        <taxon>Pseudomonadati</taxon>
        <taxon>Fibrobacterota</taxon>
        <taxon>Fibrobacteria</taxon>
        <taxon>Fibrobacterales</taxon>
        <taxon>Fibrobacteraceae</taxon>
        <taxon>Fibrobacter</taxon>
    </lineage>
</organism>
<keyword evidence="4 6" id="KW-1133">Transmembrane helix</keyword>
<protein>
    <recommendedName>
        <fullName evidence="7">SSD domain-containing protein</fullName>
    </recommendedName>
</protein>
<evidence type="ECO:0000256" key="4">
    <source>
        <dbReference type="ARBA" id="ARBA00022989"/>
    </source>
</evidence>
<feature type="transmembrane region" description="Helical" evidence="6">
    <location>
        <begin position="624"/>
        <end position="646"/>
    </location>
</feature>
<feature type="transmembrane region" description="Helical" evidence="6">
    <location>
        <begin position="725"/>
        <end position="746"/>
    </location>
</feature>
<feature type="transmembrane region" description="Helical" evidence="6">
    <location>
        <begin position="229"/>
        <end position="248"/>
    </location>
</feature>
<feature type="transmembrane region" description="Helical" evidence="6">
    <location>
        <begin position="254"/>
        <end position="277"/>
    </location>
</feature>
<keyword evidence="5 6" id="KW-0472">Membrane</keyword>
<dbReference type="SUPFAM" id="SSF82866">
    <property type="entry name" value="Multidrug efflux transporter AcrB transmembrane domain"/>
    <property type="match status" value="2"/>
</dbReference>
<feature type="transmembrane region" description="Helical" evidence="6">
    <location>
        <begin position="20"/>
        <end position="39"/>
    </location>
</feature>
<feature type="transmembrane region" description="Helical" evidence="6">
    <location>
        <begin position="416"/>
        <end position="436"/>
    </location>
</feature>
<name>A0A380S705_FIBSU</name>
<dbReference type="Pfam" id="PF03176">
    <property type="entry name" value="MMPL"/>
    <property type="match status" value="2"/>
</dbReference>
<dbReference type="InterPro" id="IPR050545">
    <property type="entry name" value="Mycobact_MmpL"/>
</dbReference>
<dbReference type="GO" id="GO:0005886">
    <property type="term" value="C:plasma membrane"/>
    <property type="evidence" value="ECO:0007669"/>
    <property type="project" value="UniProtKB-SubCell"/>
</dbReference>
<feature type="transmembrane region" description="Helical" evidence="6">
    <location>
        <begin position="752"/>
        <end position="775"/>
    </location>
</feature>
<dbReference type="PANTHER" id="PTHR33406:SF12">
    <property type="entry name" value="BLR2997 PROTEIN"/>
    <property type="match status" value="1"/>
</dbReference>
<evidence type="ECO:0000313" key="9">
    <source>
        <dbReference type="Proteomes" id="UP000255423"/>
    </source>
</evidence>
<evidence type="ECO:0000256" key="6">
    <source>
        <dbReference type="SAM" id="Phobius"/>
    </source>
</evidence>
<dbReference type="EMBL" id="UHJL01000002">
    <property type="protein sequence ID" value="SUQ24356.1"/>
    <property type="molecule type" value="Genomic_DNA"/>
</dbReference>
<sequence>MQVSHVNKVFARLGRFQIKFRWLILLATILVTLAACLGLPQLQMTSSEEEWFDDWDKVKIDQAHFNDVFGSDDGYMVMVRANDVFAPKVLSAIDRLSKRLENEVPYADRVVSLTHNLSIPIANDEGFEVIDPFESGIPTDSTQLAAKKSLIMSRESLVNNIVSDDAKETWVILSLKSYEGGVDFGKDSIAPFARNVILSDEFKSDKFEMLPTGMSYTEMEENEVISRECAMRIIIGFAVMLACLILFVRSLRGVIVPAIATVGGIASVLGVNAWLGIIGDESMVALPVLLGMALSVGYSIHYINSFRMHFRRTGNRRESVINAVEETGWPILFTVITTVASLISFLFAGIRPIRWIGGISAGIVFMVYLYVIILIPILMSFGKNAKPDPTQVKTAGATKADILFEFFGRKVCRHSGIIAAISAAIMLLQIPGVMNIDVNMDYTKTMGEKIPFVTRLMDMLSGKLGSLYDFNVMVEFNDGDALKDPANMKRIEALEQKLGTLQLTKISGDKPRVQSVTRLVKEMNRTLNADSTEYYKIPDAQDMLTQLLFLYEISDADALFERMDEDYKTTFIHIELSGYDAKKIVEDLDSAKSYAAQIFPDAKTSIVGEVVNYAEMNGKLVNGLLRSFGGSFVIIAIMMILAFGSIKAGLIGMIPNAAPVLLIGGVMGYSGMPLDMITMIVMPMILGIAVDDTIHMNNHIKYGYERTASYKKALLLSYREIGKTMGMTTFILCAMFFVFIFSPMGALHNVGLLSIIGLAAALVADYTLTTALVYVTKPYGREKRNKQVR</sequence>
<comment type="subcellular location">
    <subcellularLocation>
        <location evidence="1">Cell membrane</location>
        <topology evidence="1">Multi-pass membrane protein</topology>
    </subcellularLocation>
</comment>
<evidence type="ECO:0000256" key="3">
    <source>
        <dbReference type="ARBA" id="ARBA00022692"/>
    </source>
</evidence>
<dbReference type="Gene3D" id="1.20.1640.10">
    <property type="entry name" value="Multidrug efflux transporter AcrB transmembrane domain"/>
    <property type="match status" value="2"/>
</dbReference>
<evidence type="ECO:0000313" key="8">
    <source>
        <dbReference type="EMBL" id="SUQ24356.1"/>
    </source>
</evidence>
<dbReference type="PANTHER" id="PTHR33406">
    <property type="entry name" value="MEMBRANE PROTEIN MJ1562-RELATED"/>
    <property type="match status" value="1"/>
</dbReference>
<accession>A0A380S705</accession>
<feature type="transmembrane region" description="Helical" evidence="6">
    <location>
        <begin position="284"/>
        <end position="303"/>
    </location>
</feature>
<dbReference type="AlphaFoldDB" id="A0A380S705"/>
<proteinExistence type="predicted"/>
<keyword evidence="2" id="KW-1003">Cell membrane</keyword>
<evidence type="ECO:0000256" key="2">
    <source>
        <dbReference type="ARBA" id="ARBA00022475"/>
    </source>
</evidence>
<evidence type="ECO:0000256" key="5">
    <source>
        <dbReference type="ARBA" id="ARBA00023136"/>
    </source>
</evidence>
<feature type="transmembrane region" description="Helical" evidence="6">
    <location>
        <begin position="355"/>
        <end position="379"/>
    </location>
</feature>
<evidence type="ECO:0000259" key="7">
    <source>
        <dbReference type="PROSITE" id="PS50156"/>
    </source>
</evidence>
<gene>
    <name evidence="8" type="ORF">SAMN05661053_1756</name>
</gene>